<dbReference type="Gene3D" id="3.40.50.720">
    <property type="entry name" value="NAD(P)-binding Rossmann-like Domain"/>
    <property type="match status" value="1"/>
</dbReference>
<dbReference type="InterPro" id="IPR016036">
    <property type="entry name" value="Malonyl_transacylase_ACP-bd"/>
</dbReference>
<dbReference type="SUPFAM" id="SSF55048">
    <property type="entry name" value="Probable ACP-binding domain of malonyl-CoA ACP transacylase"/>
    <property type="match status" value="1"/>
</dbReference>
<accession>A0A1E7JI15</accession>
<sequence>MRMLETDASDVSSSSVPVIAINPVHRPSPRLTAAACAAGALGVLELPTGDGALREAAEHLDRTDRWAARPFGVRIRPGCPVTAGDLPDAADTVLLADPARSPGEFGGRRVLVEVTGLDEARRAAAAGAHGLIVRGTESGGRAGELSTFVLLQHVLADRGPADRGGEPAAGLPDWMPVWACGGVGPRTAAAAVAGGAAGVVLDTQLALLDEAGLPLEITEALAGLDGSETVLHHGMRVLRRRGPGAPELPPDAAEFTARIGGDDLRTQFLPVGQDAFLAASFARRWKTVTDVVRGIREAVAAAFEDDEAATALGPGAPGAAALGTRLPVAQGPMTRVSDQPEFAAAVAADGALPFLALALAGAEQTRTMLEATKSALGEAPWGVGILGFADEEIRAAQLEAVRQVRPTHAIIAGGRPAQASALEAEGISTFLHVPSPGLLRQFLAAGARKFIFEGAECGGHVGPRNSFPLWEAQTEILLEFAEKERPGAAGEITVLFAGGVHDERSVSMVAALAAPLTRSGVATGVLMGTAYLFTQEAVQAGAILPRFQQHVVAARRTDLLETAPGHATRCAHSAFTSQFAALKEQLRQAGVPEREIWEQLEKFNVGRLRVASKGIERVGPELRGVDEQRQGDEGMFMAGEVCVLRQDVTTVAALHDSVGERAAAWLRERASELRAELGLAQGGPGHEEEAHAPEPLRIAIVGMAGMFPGAEDLSTFWANVLAGKDCVTEVPGERWDPELYYSPDGDGERTPSRWGGFLPEIPFDPLSFGIPPASLASIEPVQLLALEAARRALADAGCEGRPVDHARTSVVFGAEAGSDLSNASVLRTVLPSYLGGDLPEALDEQLPHLTEDSFPGVLANVIAGRIANRLNLGGANYTVDAACASSLTAVDVACKELVTGTSDMVLCGGADLHNGINDYLLFSSVHALSPTGRSSTFDDGADGIALGEGVGCVVLKRLADAERDGDRVYAVIDGVGSASDGRALGLTAPRPEGQRAALTRAYRNAGVSPAQIGLIEAHGTGTVVGDRTELTTLTEVFTEAGAEPGSCAIGSVKSQIGHTKCAAGLAGLIKTTLALYHGVKPPTLHIEQPNAAWSQEDSPFFFHAAARPWAAEAAERVAGVSAFGFGGTNFHAVLRAYDQAPSVHSSDEWPVELFTFRGRDDASAQRAVRRLLEKTEQAEQGAQARAGQPRASTWRLRDYALGAARVSDSAAVRGEPVRIALLAQSVDELPALLRRAADGVHDPSAGIFAAAGARTESGGAAATGGPLPGPAGGTPTGTESGGGAIAFLFPGQGSQRPGMLADLFVAFPELQRYLQLGRRWADALYPPTAYDKATADAQLARITDTAVAQPALGIVELAAADLLASLGIRPDMAAGHSYGELVALGVAGALSPQDVLTASAARAEAILAQIPEDGDAGAMAAVTAVPEKVDEVLALAGLDGEVVTANRNSPRQTVISGPTEAVTKAVGHLRDAGLSAKPLQVACAFHSPLVAGAGAEFARTLQSMYLHAPGLPVWANSTAEPYDTVPHAVRAGLAAQIGSPVRFAEQIESMYAAGARVFTEVGPGKVLTRLVSSILGDRPHSTVTLEDARRPGLYGFLAGVAQLAVAGADVRTGKLYQGRDAVDPESATPGRPAGWTVDGQLIRLADGTVPPNALRPPRPVTELIVPEPPTENGVTPSGPDALIAEFLRTSREMVTAQRDVLLRYLGAAELPPPPAGSPAPPFPTTAVSPGTADAPAAQAPPVPSASAPAPSVPAAASPAAASVPAAVGAGGVPSAPPVLSADAVLESVLSVVAERTGYPVDMIEPGLDLEADLSVDSIKRAEIAGELAVRLGLPAGRDADVEELSTARTASGIAELLVAALGAAAASPAAASVPAAVGAGGVSSAPPVLSADAVLESVLSVVAERTGYPVDMIEPGLDLEADLSVDSIKRAEIAGELAVRLGLPAGRDADVEELSTARTASGIAELLVAALGAAAASPAAASVPAAVGAGGVSSAPPVLSADAVLESVLSVVAERTGYPVDMIEPGLDLEADLSVDSIKRAEIAGELAVRLGLPAGRDADVEELSTARTASGIAELLVAALGAASPAAAVPVAPAAGEPQTAAVSEVPSSGGTSHADAVVVAPQRLEFTETELPAPPAPDISEGTAVTVLGGGALGTLVAERLREAGALPQTVPDGQQLPEDLGEIVVHLQALESPDTQLPETFPVFQKVLAAGPKRLLAADRRADGAASGLRGFFRSVAREYEDMTATLVEVGAEDAPDTVARILVAELGATEREPVVLAEGGRRRALKLTPTDLGALAATGAGPAGDGAAEAAAAGIDRDSVVLLVGGARGITARFARTVAAASRCRIELLGRTPVPPQTEDPATASASGRDELRAAFIASGMTSPAEIERAVSAVQAEREVRQTLAALRESGSQARYRSVDVLDEEAVRAAVKEMHAEHGRLDGVVYAAGVIEDKLIAEKSPESFTRVFSTKAGGARVLLDALGALPESPRFAVLFGSIAGALGNRGQADYAAANDALEELGRRWSTEDRRGLTVHWGPWAPADGPDGTGSGMVTPELMRSYAARGIQLVDPDEGPLCLLRELAWGAPTVHAVVAAASGW</sequence>
<evidence type="ECO:0000256" key="5">
    <source>
        <dbReference type="SAM" id="MobiDB-lite"/>
    </source>
</evidence>
<dbReference type="RefSeq" id="WP_070031265.1">
    <property type="nucleotide sequence ID" value="NZ_LJGT01000041.1"/>
</dbReference>
<evidence type="ECO:0000256" key="3">
    <source>
        <dbReference type="ARBA" id="ARBA00022679"/>
    </source>
</evidence>
<feature type="domain" description="Ketosynthase family 3 (KS3)" evidence="6">
    <location>
        <begin position="695"/>
        <end position="1136"/>
    </location>
</feature>
<dbReference type="Pfam" id="PF00109">
    <property type="entry name" value="ketoacyl-synt"/>
    <property type="match status" value="1"/>
</dbReference>
<keyword evidence="3" id="KW-0808">Transferase</keyword>
<dbReference type="Pfam" id="PF08659">
    <property type="entry name" value="KR"/>
    <property type="match status" value="1"/>
</dbReference>
<keyword evidence="1" id="KW-0596">Phosphopantetheine</keyword>
<dbReference type="InterPro" id="IPR020841">
    <property type="entry name" value="PKS_Beta-ketoAc_synthase_dom"/>
</dbReference>
<dbReference type="InterPro" id="IPR036291">
    <property type="entry name" value="NAD(P)-bd_dom_sf"/>
</dbReference>
<feature type="region of interest" description="Disordered" evidence="5">
    <location>
        <begin position="1710"/>
        <end position="1755"/>
    </location>
</feature>
<dbReference type="Gene3D" id="3.40.366.10">
    <property type="entry name" value="Malonyl-Coenzyme A Acyl Carrier Protein, domain 2"/>
    <property type="match status" value="1"/>
</dbReference>
<dbReference type="STRING" id="933944.AN215_27740"/>
<dbReference type="SUPFAM" id="SSF51735">
    <property type="entry name" value="NAD(P)-binding Rossmann-fold domains"/>
    <property type="match status" value="2"/>
</dbReference>
<dbReference type="PROSITE" id="PS52004">
    <property type="entry name" value="KS3_2"/>
    <property type="match status" value="1"/>
</dbReference>
<evidence type="ECO:0000256" key="4">
    <source>
        <dbReference type="ARBA" id="ARBA00023194"/>
    </source>
</evidence>
<dbReference type="SUPFAM" id="SSF53901">
    <property type="entry name" value="Thiolase-like"/>
    <property type="match status" value="1"/>
</dbReference>
<dbReference type="Gene3D" id="3.40.47.10">
    <property type="match status" value="1"/>
</dbReference>
<dbReference type="InterPro" id="IPR016035">
    <property type="entry name" value="Acyl_Trfase/lysoPLipase"/>
</dbReference>
<dbReference type="SUPFAM" id="SSF47336">
    <property type="entry name" value="ACP-like"/>
    <property type="match status" value="3"/>
</dbReference>
<feature type="compositionally biased region" description="Low complexity" evidence="5">
    <location>
        <begin position="1744"/>
        <end position="1755"/>
    </location>
</feature>
<dbReference type="Gene3D" id="1.10.1200.10">
    <property type="entry name" value="ACP-like"/>
    <property type="match status" value="3"/>
</dbReference>
<dbReference type="EMBL" id="LJGT01000041">
    <property type="protein sequence ID" value="OEU86109.1"/>
    <property type="molecule type" value="Genomic_DNA"/>
</dbReference>
<dbReference type="Pfam" id="PF00698">
    <property type="entry name" value="Acyl_transf_1"/>
    <property type="match status" value="1"/>
</dbReference>
<dbReference type="GO" id="GO:0016747">
    <property type="term" value="F:acyltransferase activity, transferring groups other than amino-acyl groups"/>
    <property type="evidence" value="ECO:0007669"/>
    <property type="project" value="UniProtKB-ARBA"/>
</dbReference>
<dbReference type="InterPro" id="IPR014030">
    <property type="entry name" value="Ketoacyl_synth_N"/>
</dbReference>
<evidence type="ECO:0000256" key="1">
    <source>
        <dbReference type="ARBA" id="ARBA00022450"/>
    </source>
</evidence>
<dbReference type="InterPro" id="IPR016039">
    <property type="entry name" value="Thiolase-like"/>
</dbReference>
<name>A0A1E7JI15_9ACTN</name>
<dbReference type="InterPro" id="IPR052568">
    <property type="entry name" value="PKS-FAS_Synthase"/>
</dbReference>
<dbReference type="Gene3D" id="3.30.70.250">
    <property type="entry name" value="Malonyl-CoA ACP transacylase, ACP-binding"/>
    <property type="match status" value="1"/>
</dbReference>
<dbReference type="InterPro" id="IPR014043">
    <property type="entry name" value="Acyl_transferase_dom"/>
</dbReference>
<dbReference type="SUPFAM" id="SSF51412">
    <property type="entry name" value="Inosine monophosphate dehydrogenase (IMPDH)"/>
    <property type="match status" value="2"/>
</dbReference>
<dbReference type="SMART" id="SM00822">
    <property type="entry name" value="PKS_KR"/>
    <property type="match status" value="1"/>
</dbReference>
<dbReference type="SMART" id="SM00825">
    <property type="entry name" value="PKS_KS"/>
    <property type="match status" value="1"/>
</dbReference>
<evidence type="ECO:0000313" key="8">
    <source>
        <dbReference type="Proteomes" id="UP000176087"/>
    </source>
</evidence>
<dbReference type="PATRIC" id="fig|933944.6.peg.3829"/>
<dbReference type="InterPro" id="IPR014031">
    <property type="entry name" value="Ketoacyl_synth_C"/>
</dbReference>
<organism evidence="7 8">
    <name type="scientific">Streptomyces abyssalis</name>
    <dbReference type="NCBI Taxonomy" id="933944"/>
    <lineage>
        <taxon>Bacteria</taxon>
        <taxon>Bacillati</taxon>
        <taxon>Actinomycetota</taxon>
        <taxon>Actinomycetes</taxon>
        <taxon>Kitasatosporales</taxon>
        <taxon>Streptomycetaceae</taxon>
        <taxon>Streptomyces</taxon>
    </lineage>
</organism>
<dbReference type="Proteomes" id="UP000176087">
    <property type="component" value="Unassembled WGS sequence"/>
</dbReference>
<dbReference type="Pfam" id="PF02801">
    <property type="entry name" value="Ketoacyl-synt_C"/>
    <property type="match status" value="1"/>
</dbReference>
<dbReference type="CDD" id="cd00833">
    <property type="entry name" value="PKS"/>
    <property type="match status" value="1"/>
</dbReference>
<feature type="region of interest" description="Disordered" evidence="5">
    <location>
        <begin position="1258"/>
        <end position="1277"/>
    </location>
</feature>
<dbReference type="SUPFAM" id="SSF52151">
    <property type="entry name" value="FabD/lysophospholipase-like"/>
    <property type="match status" value="1"/>
</dbReference>
<dbReference type="InterPro" id="IPR036736">
    <property type="entry name" value="ACP-like_sf"/>
</dbReference>
<comment type="caution">
    <text evidence="7">The sequence shown here is derived from an EMBL/GenBank/DDBJ whole genome shotgun (WGS) entry which is preliminary data.</text>
</comment>
<gene>
    <name evidence="7" type="ORF">AN215_27740</name>
</gene>
<dbReference type="Pfam" id="PF00550">
    <property type="entry name" value="PP-binding"/>
    <property type="match status" value="3"/>
</dbReference>
<keyword evidence="2" id="KW-0597">Phosphoprotein</keyword>
<dbReference type="InterPro" id="IPR032821">
    <property type="entry name" value="PKS_assoc"/>
</dbReference>
<evidence type="ECO:0000259" key="6">
    <source>
        <dbReference type="PROSITE" id="PS52004"/>
    </source>
</evidence>
<reference evidence="7 8" key="1">
    <citation type="journal article" date="2016" name="Front. Microbiol.">
        <title>Comparative Genomics Analysis of Streptomyces Species Reveals Their Adaptation to the Marine Environment and Their Diversity at the Genomic Level.</title>
        <authorList>
            <person name="Tian X."/>
            <person name="Zhang Z."/>
            <person name="Yang T."/>
            <person name="Chen M."/>
            <person name="Li J."/>
            <person name="Chen F."/>
            <person name="Yang J."/>
            <person name="Li W."/>
            <person name="Zhang B."/>
            <person name="Zhang Z."/>
            <person name="Wu J."/>
            <person name="Zhang C."/>
            <person name="Long L."/>
            <person name="Xiao J."/>
        </authorList>
    </citation>
    <scope>NUCLEOTIDE SEQUENCE [LARGE SCALE GENOMIC DNA]</scope>
    <source>
        <strain evidence="7 8">SCSIO 10390</strain>
    </source>
</reference>
<keyword evidence="4" id="KW-0045">Antibiotic biosynthesis</keyword>
<dbReference type="InterPro" id="IPR009081">
    <property type="entry name" value="PP-bd_ACP"/>
</dbReference>
<evidence type="ECO:0000256" key="2">
    <source>
        <dbReference type="ARBA" id="ARBA00022553"/>
    </source>
</evidence>
<dbReference type="InterPro" id="IPR057326">
    <property type="entry name" value="KR_dom"/>
</dbReference>
<dbReference type="PANTHER" id="PTHR43074:SF1">
    <property type="entry name" value="BETA-KETOACYL SYNTHASE FAMILY PROTEIN-RELATED"/>
    <property type="match status" value="1"/>
</dbReference>
<dbReference type="Pfam" id="PF16197">
    <property type="entry name" value="KAsynt_C_assoc"/>
    <property type="match status" value="1"/>
</dbReference>
<evidence type="ECO:0000313" key="7">
    <source>
        <dbReference type="EMBL" id="OEU86109.1"/>
    </source>
</evidence>
<dbReference type="Pfam" id="PF03060">
    <property type="entry name" value="NMO"/>
    <property type="match status" value="1"/>
</dbReference>
<protein>
    <recommendedName>
        <fullName evidence="6">Ketosynthase family 3 (KS3) domain-containing protein</fullName>
    </recommendedName>
</protein>
<feature type="compositionally biased region" description="Pro residues" evidence="5">
    <location>
        <begin position="1710"/>
        <end position="1723"/>
    </location>
</feature>
<keyword evidence="8" id="KW-1185">Reference proteome</keyword>
<proteinExistence type="predicted"/>
<dbReference type="PANTHER" id="PTHR43074">
    <property type="entry name" value="OMEGA-3 POLYUNSATURATED FATTY ACID SYNTHASE PFAB-RELATED"/>
    <property type="match status" value="1"/>
</dbReference>
<dbReference type="SMART" id="SM00827">
    <property type="entry name" value="PKS_AT"/>
    <property type="match status" value="1"/>
</dbReference>
<dbReference type="Gene3D" id="3.20.20.70">
    <property type="entry name" value="Aldolase class I"/>
    <property type="match status" value="2"/>
</dbReference>
<dbReference type="InterPro" id="IPR013968">
    <property type="entry name" value="PKS_KR"/>
</dbReference>
<dbReference type="InterPro" id="IPR001227">
    <property type="entry name" value="Ac_transferase_dom_sf"/>
</dbReference>
<dbReference type="InterPro" id="IPR013785">
    <property type="entry name" value="Aldolase_TIM"/>
</dbReference>
<dbReference type="OrthoDB" id="9778690at2"/>